<dbReference type="SUPFAM" id="SSF46785">
    <property type="entry name" value="Winged helix' DNA-binding domain"/>
    <property type="match status" value="1"/>
</dbReference>
<organism evidence="6 9">
    <name type="scientific">Escherichia coli</name>
    <dbReference type="NCBI Taxonomy" id="562"/>
    <lineage>
        <taxon>Bacteria</taxon>
        <taxon>Pseudomonadati</taxon>
        <taxon>Pseudomonadota</taxon>
        <taxon>Gammaproteobacteria</taxon>
        <taxon>Enterobacterales</taxon>
        <taxon>Enterobacteriaceae</taxon>
        <taxon>Escherichia</taxon>
    </lineage>
</organism>
<dbReference type="AlphaFoldDB" id="A0A085P929"/>
<dbReference type="Pfam" id="PF08220">
    <property type="entry name" value="HTH_DeoR"/>
    <property type="match status" value="1"/>
</dbReference>
<dbReference type="InterPro" id="IPR036388">
    <property type="entry name" value="WH-like_DNA-bd_sf"/>
</dbReference>
<proteinExistence type="predicted"/>
<dbReference type="InterPro" id="IPR037171">
    <property type="entry name" value="NagB/RpiA_transferase-like"/>
</dbReference>
<dbReference type="PANTHER" id="PTHR30363:SF4">
    <property type="entry name" value="GLYCEROL-3-PHOSPHATE REGULON REPRESSOR"/>
    <property type="match status" value="1"/>
</dbReference>
<dbReference type="InterPro" id="IPR001034">
    <property type="entry name" value="DeoR_HTH"/>
</dbReference>
<dbReference type="SMART" id="SM01134">
    <property type="entry name" value="DeoRC"/>
    <property type="match status" value="1"/>
</dbReference>
<dbReference type="EMBL" id="WKUE01000080">
    <property type="protein sequence ID" value="MSI71953.1"/>
    <property type="molecule type" value="Genomic_DNA"/>
</dbReference>
<dbReference type="PROSITE" id="PS51000">
    <property type="entry name" value="HTH_DEOR_2"/>
    <property type="match status" value="1"/>
</dbReference>
<dbReference type="EMBL" id="WXKQ01000079">
    <property type="protein sequence ID" value="NAG22320.1"/>
    <property type="molecule type" value="Genomic_DNA"/>
</dbReference>
<protein>
    <submittedName>
        <fullName evidence="6">DeoR family transcriptional regulator</fullName>
    </submittedName>
    <submittedName>
        <fullName evidence="8">DeoR/GlpR family DNA-binding transcription regulator</fullName>
    </submittedName>
</protein>
<evidence type="ECO:0000256" key="2">
    <source>
        <dbReference type="ARBA" id="ARBA00023015"/>
    </source>
</evidence>
<dbReference type="InterPro" id="IPR018356">
    <property type="entry name" value="Tscrpt_reg_HTH_DeoR_CS"/>
</dbReference>
<keyword evidence="4" id="KW-0804">Transcription</keyword>
<dbReference type="InterPro" id="IPR050313">
    <property type="entry name" value="Carb_Metab_HTH_regulators"/>
</dbReference>
<accession>A0A085P929</accession>
<dbReference type="RefSeq" id="WP_000642325.1">
    <property type="nucleotide sequence ID" value="NZ_BFLC01000080.1"/>
</dbReference>
<keyword evidence="3 8" id="KW-0238">DNA-binding</keyword>
<keyword evidence="1" id="KW-0678">Repressor</keyword>
<dbReference type="EMBL" id="CP146670">
    <property type="protein sequence ID" value="WWX71776.1"/>
    <property type="molecule type" value="Genomic_DNA"/>
</dbReference>
<evidence type="ECO:0000259" key="5">
    <source>
        <dbReference type="PROSITE" id="PS51000"/>
    </source>
</evidence>
<evidence type="ECO:0000256" key="4">
    <source>
        <dbReference type="ARBA" id="ARBA00023163"/>
    </source>
</evidence>
<gene>
    <name evidence="6" type="ORF">GKF66_24830</name>
    <name evidence="7" type="ORF">GUC01_25565</name>
    <name evidence="8" type="ORF">V9Z47_01425</name>
</gene>
<dbReference type="InterPro" id="IPR036390">
    <property type="entry name" value="WH_DNA-bd_sf"/>
</dbReference>
<dbReference type="Proteomes" id="UP000438958">
    <property type="component" value="Unassembled WGS sequence"/>
</dbReference>
<evidence type="ECO:0000313" key="8">
    <source>
        <dbReference type="EMBL" id="WWX71776.1"/>
    </source>
</evidence>
<evidence type="ECO:0000313" key="10">
    <source>
        <dbReference type="Proteomes" id="UP000475070"/>
    </source>
</evidence>
<sequence length="232" mass="25963">MKAARQDIILQILEKEKKIVASKLSERLKVSEDTIRRDLNELANQGLIRRVHSGAIRVGPAITDFNVRQDLNINEKVKLAKKAVHLIKENSVILIDGGTTNYELVKLIPKDLKCTVVSNNIPILHLLSDYQNVEVIGLGGRLYKNSLVLIGAETIRELEAIRPDIYFMGVAHVDSEVGVTIPGLDECYTKQKMAQVSNEVAILVTEEKLETRSNFVVSSLKDINYIFTSKDI</sequence>
<dbReference type="GO" id="GO:0003700">
    <property type="term" value="F:DNA-binding transcription factor activity"/>
    <property type="evidence" value="ECO:0007669"/>
    <property type="project" value="InterPro"/>
</dbReference>
<evidence type="ECO:0000256" key="1">
    <source>
        <dbReference type="ARBA" id="ARBA00022491"/>
    </source>
</evidence>
<dbReference type="Proteomes" id="UP000475070">
    <property type="component" value="Unassembled WGS sequence"/>
</dbReference>
<dbReference type="InterPro" id="IPR014036">
    <property type="entry name" value="DeoR-like_C"/>
</dbReference>
<reference evidence="8" key="2">
    <citation type="submission" date="2024-03" db="EMBL/GenBank/DDBJ databases">
        <title>Epithelial relay of microbial signals coordinates intestinal macrophage supported barrier repair.</title>
        <authorList>
            <person name="Tsai M.T."/>
        </authorList>
    </citation>
    <scope>NUCLEOTIDE SEQUENCE</scope>
    <source>
        <strain evidence="8">MS 21-1</strain>
    </source>
</reference>
<dbReference type="GO" id="GO:0003677">
    <property type="term" value="F:DNA binding"/>
    <property type="evidence" value="ECO:0007669"/>
    <property type="project" value="UniProtKB-KW"/>
</dbReference>
<evidence type="ECO:0000313" key="6">
    <source>
        <dbReference type="EMBL" id="MSI71953.1"/>
    </source>
</evidence>
<dbReference type="SMART" id="SM00420">
    <property type="entry name" value="HTH_DEOR"/>
    <property type="match status" value="1"/>
</dbReference>
<name>A0A085P929_ECOLX</name>
<dbReference type="Gene3D" id="1.10.10.10">
    <property type="entry name" value="Winged helix-like DNA-binding domain superfamily/Winged helix DNA-binding domain"/>
    <property type="match status" value="1"/>
</dbReference>
<keyword evidence="2" id="KW-0805">Transcription regulation</keyword>
<dbReference type="PROSITE" id="PS00894">
    <property type="entry name" value="HTH_DEOR_1"/>
    <property type="match status" value="1"/>
</dbReference>
<evidence type="ECO:0000313" key="7">
    <source>
        <dbReference type="EMBL" id="NAG22320.1"/>
    </source>
</evidence>
<dbReference type="PRINTS" id="PR00037">
    <property type="entry name" value="HTHLACR"/>
</dbReference>
<feature type="domain" description="HTH deoR-type" evidence="5">
    <location>
        <begin position="2"/>
        <end position="57"/>
    </location>
</feature>
<dbReference type="Proteomes" id="UP001383096">
    <property type="component" value="Chromosome"/>
</dbReference>
<reference evidence="9 10" key="1">
    <citation type="journal article" date="2019" name="Nat. Med.">
        <title>A library of human gut bacterial isolates paired with longitudinal multiomics data enables mechanistic microbiome research.</title>
        <authorList>
            <person name="Poyet M."/>
            <person name="Groussin M."/>
            <person name="Gibbons S.M."/>
            <person name="Avila-Pacheco J."/>
            <person name="Jiang X."/>
            <person name="Kearney S.M."/>
            <person name="Perrotta A.R."/>
            <person name="Berdy B."/>
            <person name="Zhao S."/>
            <person name="Lieberman T.D."/>
            <person name="Swanson P.K."/>
            <person name="Smith M."/>
            <person name="Roesemann S."/>
            <person name="Alexander J.E."/>
            <person name="Rich S.A."/>
            <person name="Livny J."/>
            <person name="Vlamakis H."/>
            <person name="Clish C."/>
            <person name="Bullock K."/>
            <person name="Deik A."/>
            <person name="Scott J."/>
            <person name="Pierce K.A."/>
            <person name="Xavier R.J."/>
            <person name="Alm E.J."/>
        </authorList>
    </citation>
    <scope>NUCLEOTIDE SEQUENCE [LARGE SCALE GENOMIC DNA]</scope>
    <source>
        <strain evidence="7 10">BIOML-A112</strain>
        <strain evidence="6 9">BIOML-A382</strain>
    </source>
</reference>
<dbReference type="Gene3D" id="3.40.50.1360">
    <property type="match status" value="1"/>
</dbReference>
<dbReference type="Pfam" id="PF00455">
    <property type="entry name" value="DeoRC"/>
    <property type="match status" value="1"/>
</dbReference>
<evidence type="ECO:0000256" key="3">
    <source>
        <dbReference type="ARBA" id="ARBA00023125"/>
    </source>
</evidence>
<evidence type="ECO:0000313" key="9">
    <source>
        <dbReference type="Proteomes" id="UP000438958"/>
    </source>
</evidence>
<dbReference type="PANTHER" id="PTHR30363">
    <property type="entry name" value="HTH-TYPE TRANSCRIPTIONAL REGULATOR SRLR-RELATED"/>
    <property type="match status" value="1"/>
</dbReference>
<dbReference type="SUPFAM" id="SSF100950">
    <property type="entry name" value="NagB/RpiA/CoA transferase-like"/>
    <property type="match status" value="1"/>
</dbReference>